<accession>A0ABW3Z276</accession>
<organism evidence="1 2">
    <name type="scientific">Mycoplana ramosa</name>
    <name type="common">Mycoplana bullata</name>
    <dbReference type="NCBI Taxonomy" id="40837"/>
    <lineage>
        <taxon>Bacteria</taxon>
        <taxon>Pseudomonadati</taxon>
        <taxon>Pseudomonadota</taxon>
        <taxon>Alphaproteobacteria</taxon>
        <taxon>Hyphomicrobiales</taxon>
        <taxon>Rhizobiaceae</taxon>
        <taxon>Mycoplana</taxon>
    </lineage>
</organism>
<proteinExistence type="predicted"/>
<sequence>MAIDPQERARMLRAHSIGPTMVRYLEQIRIERLSDLVGANAEELAFRIDILCGRKHMNRLGVAALANLIALAEAECGNARETEMPPVGGI</sequence>
<comment type="caution">
    <text evidence="1">The sequence shown here is derived from an EMBL/GenBank/DDBJ whole genome shotgun (WGS) entry which is preliminary data.</text>
</comment>
<evidence type="ECO:0000313" key="2">
    <source>
        <dbReference type="Proteomes" id="UP001597173"/>
    </source>
</evidence>
<evidence type="ECO:0000313" key="1">
    <source>
        <dbReference type="EMBL" id="MFD1330289.1"/>
    </source>
</evidence>
<gene>
    <name evidence="1" type="ORF">ACFQ33_20580</name>
</gene>
<reference evidence="2" key="1">
    <citation type="journal article" date="2019" name="Int. J. Syst. Evol. Microbiol.">
        <title>The Global Catalogue of Microorganisms (GCM) 10K type strain sequencing project: providing services to taxonomists for standard genome sequencing and annotation.</title>
        <authorList>
            <consortium name="The Broad Institute Genomics Platform"/>
            <consortium name="The Broad Institute Genome Sequencing Center for Infectious Disease"/>
            <person name="Wu L."/>
            <person name="Ma J."/>
        </authorList>
    </citation>
    <scope>NUCLEOTIDE SEQUENCE [LARGE SCALE GENOMIC DNA]</scope>
    <source>
        <strain evidence="2">CCUG 55609</strain>
    </source>
</reference>
<keyword evidence="2" id="KW-1185">Reference proteome</keyword>
<dbReference type="EMBL" id="JBHTNF010000021">
    <property type="protein sequence ID" value="MFD1330289.1"/>
    <property type="molecule type" value="Genomic_DNA"/>
</dbReference>
<protein>
    <submittedName>
        <fullName evidence="1">Uncharacterized protein</fullName>
    </submittedName>
</protein>
<dbReference type="RefSeq" id="WP_374840215.1">
    <property type="nucleotide sequence ID" value="NZ_JBHEEW010000014.1"/>
</dbReference>
<dbReference type="Proteomes" id="UP001597173">
    <property type="component" value="Unassembled WGS sequence"/>
</dbReference>
<name>A0ABW3Z276_MYCRA</name>